<sequence>MELQQLQESQESQVQQMLQGRIVSEEEREWELMEGEKAIVSLTSLFLFSPPSLPNAASKPGIRIGVPSVY</sequence>
<gene>
    <name evidence="1" type="primary">WBGene00282746</name>
</gene>
<dbReference type="AlphaFoldDB" id="A0A2A6BEV5"/>
<organism evidence="1 2">
    <name type="scientific">Pristionchus pacificus</name>
    <name type="common">Parasitic nematode worm</name>
    <dbReference type="NCBI Taxonomy" id="54126"/>
    <lineage>
        <taxon>Eukaryota</taxon>
        <taxon>Metazoa</taxon>
        <taxon>Ecdysozoa</taxon>
        <taxon>Nematoda</taxon>
        <taxon>Chromadorea</taxon>
        <taxon>Rhabditida</taxon>
        <taxon>Rhabditina</taxon>
        <taxon>Diplogasteromorpha</taxon>
        <taxon>Diplogasteroidea</taxon>
        <taxon>Neodiplogasteridae</taxon>
        <taxon>Pristionchus</taxon>
    </lineage>
</organism>
<name>A0A2A6BEV5_PRIPA</name>
<protein>
    <submittedName>
        <fullName evidence="1">Uncharacterized protein</fullName>
    </submittedName>
</protein>
<dbReference type="EnsemblMetazoa" id="PPA44377.1">
    <property type="protein sequence ID" value="PPA44377.1"/>
    <property type="gene ID" value="WBGene00282746"/>
</dbReference>
<accession>A0A8R1Z0W3</accession>
<reference evidence="1" key="2">
    <citation type="submission" date="2022-06" db="UniProtKB">
        <authorList>
            <consortium name="EnsemblMetazoa"/>
        </authorList>
    </citation>
    <scope>IDENTIFICATION</scope>
    <source>
        <strain evidence="1">PS312</strain>
    </source>
</reference>
<proteinExistence type="predicted"/>
<dbReference type="Proteomes" id="UP000005239">
    <property type="component" value="Unassembled WGS sequence"/>
</dbReference>
<keyword evidence="2" id="KW-1185">Reference proteome</keyword>
<reference evidence="2" key="1">
    <citation type="journal article" date="2008" name="Nat. Genet.">
        <title>The Pristionchus pacificus genome provides a unique perspective on nematode lifestyle and parasitism.</title>
        <authorList>
            <person name="Dieterich C."/>
            <person name="Clifton S.W."/>
            <person name="Schuster L.N."/>
            <person name="Chinwalla A."/>
            <person name="Delehaunty K."/>
            <person name="Dinkelacker I."/>
            <person name="Fulton L."/>
            <person name="Fulton R."/>
            <person name="Godfrey J."/>
            <person name="Minx P."/>
            <person name="Mitreva M."/>
            <person name="Roeseler W."/>
            <person name="Tian H."/>
            <person name="Witte H."/>
            <person name="Yang S.P."/>
            <person name="Wilson R.K."/>
            <person name="Sommer R.J."/>
        </authorList>
    </citation>
    <scope>NUCLEOTIDE SEQUENCE [LARGE SCALE GENOMIC DNA]</scope>
    <source>
        <strain evidence="2">PS312</strain>
    </source>
</reference>
<accession>A0A2A6BEV5</accession>
<evidence type="ECO:0000313" key="2">
    <source>
        <dbReference type="Proteomes" id="UP000005239"/>
    </source>
</evidence>
<evidence type="ECO:0000313" key="1">
    <source>
        <dbReference type="EnsemblMetazoa" id="PPA44377.1"/>
    </source>
</evidence>